<name>A0AAU8GSQ5_9VIRU</name>
<organism evidence="1">
    <name type="scientific">Mammaliicoccus phage MSShimriz1</name>
    <dbReference type="NCBI Taxonomy" id="3230127"/>
    <lineage>
        <taxon>Viruses</taxon>
    </lineage>
</organism>
<reference evidence="1" key="1">
    <citation type="submission" date="2024-06" db="EMBL/GenBank/DDBJ databases">
        <authorList>
            <person name="Ashkenazi R."/>
            <person name="Lipszyc R.R."/>
            <person name="Braunstein R."/>
            <person name="Yerushalmy O."/>
            <person name="Alkalay-Oren S."/>
            <person name="Coppenhagn-Glazer S."/>
            <person name="Hazan R."/>
        </authorList>
    </citation>
    <scope>NUCLEOTIDE SEQUENCE</scope>
</reference>
<sequence length="70" mass="8216">MNKNKVHNTLVEIWRQKDDETKCKNVQVNHSTTIRELLSPNEVNNCETLAIYKLTKKGKLKLIYSKEDTQ</sequence>
<evidence type="ECO:0000313" key="1">
    <source>
        <dbReference type="EMBL" id="XCH45217.1"/>
    </source>
</evidence>
<proteinExistence type="predicted"/>
<protein>
    <submittedName>
        <fullName evidence="1">Uncharacterized protein</fullName>
    </submittedName>
</protein>
<accession>A0AAU8GSQ5</accession>
<dbReference type="EMBL" id="PP931174">
    <property type="protein sequence ID" value="XCH45217.1"/>
    <property type="molecule type" value="Genomic_DNA"/>
</dbReference>